<dbReference type="GO" id="GO:0020037">
    <property type="term" value="F:heme binding"/>
    <property type="evidence" value="ECO:0007669"/>
    <property type="project" value="InterPro"/>
</dbReference>
<dbReference type="InterPro" id="IPR001128">
    <property type="entry name" value="Cyt_P450"/>
</dbReference>
<comment type="cofactor">
    <cofactor evidence="2">
        <name>heme</name>
        <dbReference type="ChEBI" id="CHEBI:30413"/>
    </cofactor>
</comment>
<keyword evidence="2" id="KW-0408">Iron</keyword>
<proteinExistence type="inferred from homology"/>
<dbReference type="AlphaFoldDB" id="A0A0G4FUP2"/>
<evidence type="ECO:0000256" key="1">
    <source>
        <dbReference type="ARBA" id="ARBA00010617"/>
    </source>
</evidence>
<gene>
    <name evidence="4" type="ORF">Vbra_16262</name>
</gene>
<dbReference type="PANTHER" id="PTHR24305:SF166">
    <property type="entry name" value="CYTOCHROME P450 12A4, MITOCHONDRIAL-RELATED"/>
    <property type="match status" value="1"/>
</dbReference>
<dbReference type="OMA" id="APIIYRD"/>
<dbReference type="PRINTS" id="PR00463">
    <property type="entry name" value="EP450I"/>
</dbReference>
<dbReference type="STRING" id="1169540.A0A0G4FUP2"/>
<accession>A0A0G4FUP2</accession>
<name>A0A0G4FUP2_VITBC</name>
<dbReference type="InterPro" id="IPR002401">
    <property type="entry name" value="Cyt_P450_E_grp-I"/>
</dbReference>
<dbReference type="InParanoid" id="A0A0G4FUP2"/>
<keyword evidence="2" id="KW-0479">Metal-binding</keyword>
<dbReference type="Pfam" id="PF00067">
    <property type="entry name" value="p450"/>
    <property type="match status" value="1"/>
</dbReference>
<feature type="binding site" description="axial binding residue" evidence="2">
    <location>
        <position position="478"/>
    </location>
    <ligand>
        <name>heme</name>
        <dbReference type="ChEBI" id="CHEBI:30413"/>
    </ligand>
    <ligandPart>
        <name>Fe</name>
        <dbReference type="ChEBI" id="CHEBI:18248"/>
    </ligandPart>
</feature>
<dbReference type="GO" id="GO:0005506">
    <property type="term" value="F:iron ion binding"/>
    <property type="evidence" value="ECO:0007669"/>
    <property type="project" value="InterPro"/>
</dbReference>
<dbReference type="PhylomeDB" id="A0A0G4FUP2"/>
<dbReference type="SUPFAM" id="SSF48264">
    <property type="entry name" value="Cytochrome P450"/>
    <property type="match status" value="1"/>
</dbReference>
<sequence>MPASTTNLDQSASSVLPLVAALSAGVVCLVGLEEFIRVRRKHAAKDGKQGGRQGARQISAEERRKLRDPPRVPTSMETMWKNLMAGKEPHMHEEWRDKLGCDIFYLQLPLGQRIYICTDISCWDTLIGPDGLDKSDKYHAFDLFKENALTSTLSIITRKTAGENWHAIRKALSPAFSTKTLVSKTPIYHRVIGDFCKAIDGAAEQGESINMPEWATRFTLDMIGEVAFNYPLHAFDEKRNGEALAVLDAIEVIFYETRCTVLVPLRPYMFWLSHVRKYYKALRLFRHVCNKIYRNYLDTPPDKRDTTSVIAYIHKAPYPSEFEKICDIYNLLWAGHDTTGYTISWGIYHLSTNPQVLKKMQQELDGASFAGQLPTYEELSQLPYFNACIKEILRLTPVASNGSFRKTEGGIKVTSRGVDYWIPGGCEIGTPILAGMRDDRIWGDGKVFRPERWLEATEEELKLYNKTFLPFSIPPRSCIGSNLAMIEVRLTMAALFSRFVFEVTKPPEPYFSIT</sequence>
<dbReference type="PANTHER" id="PTHR24305">
    <property type="entry name" value="CYTOCHROME P450"/>
    <property type="match status" value="1"/>
</dbReference>
<keyword evidence="2" id="KW-0349">Heme</keyword>
<dbReference type="PRINTS" id="PR00385">
    <property type="entry name" value="P450"/>
</dbReference>
<dbReference type="GO" id="GO:0004497">
    <property type="term" value="F:monooxygenase activity"/>
    <property type="evidence" value="ECO:0007669"/>
    <property type="project" value="InterPro"/>
</dbReference>
<evidence type="ECO:0000256" key="2">
    <source>
        <dbReference type="PIRSR" id="PIRSR602401-1"/>
    </source>
</evidence>
<dbReference type="VEuPathDB" id="CryptoDB:Vbra_16262"/>
<dbReference type="Proteomes" id="UP000041254">
    <property type="component" value="Unassembled WGS sequence"/>
</dbReference>
<feature type="region of interest" description="Disordered" evidence="3">
    <location>
        <begin position="43"/>
        <end position="73"/>
    </location>
</feature>
<dbReference type="Gene3D" id="1.10.630.10">
    <property type="entry name" value="Cytochrome P450"/>
    <property type="match status" value="1"/>
</dbReference>
<reference evidence="4 5" key="1">
    <citation type="submission" date="2014-11" db="EMBL/GenBank/DDBJ databases">
        <authorList>
            <person name="Zhu J."/>
            <person name="Qi W."/>
            <person name="Song R."/>
        </authorList>
    </citation>
    <scope>NUCLEOTIDE SEQUENCE [LARGE SCALE GENOMIC DNA]</scope>
</reference>
<dbReference type="InterPro" id="IPR036396">
    <property type="entry name" value="Cyt_P450_sf"/>
</dbReference>
<protein>
    <recommendedName>
        <fullName evidence="6">Cytochrome P450</fullName>
    </recommendedName>
</protein>
<keyword evidence="5" id="KW-1185">Reference proteome</keyword>
<dbReference type="InterPro" id="IPR050121">
    <property type="entry name" value="Cytochrome_P450_monoxygenase"/>
</dbReference>
<comment type="similarity">
    <text evidence="1">Belongs to the cytochrome P450 family.</text>
</comment>
<evidence type="ECO:0000313" key="4">
    <source>
        <dbReference type="EMBL" id="CEM18669.1"/>
    </source>
</evidence>
<dbReference type="EMBL" id="CDMY01000506">
    <property type="protein sequence ID" value="CEM18669.1"/>
    <property type="molecule type" value="Genomic_DNA"/>
</dbReference>
<dbReference type="GO" id="GO:0016705">
    <property type="term" value="F:oxidoreductase activity, acting on paired donors, with incorporation or reduction of molecular oxygen"/>
    <property type="evidence" value="ECO:0007669"/>
    <property type="project" value="InterPro"/>
</dbReference>
<organism evidence="4 5">
    <name type="scientific">Vitrella brassicaformis (strain CCMP3155)</name>
    <dbReference type="NCBI Taxonomy" id="1169540"/>
    <lineage>
        <taxon>Eukaryota</taxon>
        <taxon>Sar</taxon>
        <taxon>Alveolata</taxon>
        <taxon>Colpodellida</taxon>
        <taxon>Vitrellaceae</taxon>
        <taxon>Vitrella</taxon>
    </lineage>
</organism>
<feature type="compositionally biased region" description="Basic and acidic residues" evidence="3">
    <location>
        <begin position="59"/>
        <end position="70"/>
    </location>
</feature>
<evidence type="ECO:0000256" key="3">
    <source>
        <dbReference type="SAM" id="MobiDB-lite"/>
    </source>
</evidence>
<dbReference type="OrthoDB" id="427844at2759"/>
<evidence type="ECO:0000313" key="5">
    <source>
        <dbReference type="Proteomes" id="UP000041254"/>
    </source>
</evidence>
<evidence type="ECO:0008006" key="6">
    <source>
        <dbReference type="Google" id="ProtNLM"/>
    </source>
</evidence>